<reference evidence="6 7" key="1">
    <citation type="submission" date="2020-09" db="EMBL/GenBank/DDBJ databases">
        <title>De no assembly of potato wild relative species, Solanum commersonii.</title>
        <authorList>
            <person name="Cho K."/>
        </authorList>
    </citation>
    <scope>NUCLEOTIDE SEQUENCE [LARGE SCALE GENOMIC DNA]</scope>
    <source>
        <strain evidence="6">LZ3.2</strain>
        <tissue evidence="6">Leaf</tissue>
    </source>
</reference>
<dbReference type="AlphaFoldDB" id="A0A9J5YLT1"/>
<dbReference type="GO" id="GO:0004674">
    <property type="term" value="F:protein serine/threonine kinase activity"/>
    <property type="evidence" value="ECO:0007669"/>
    <property type="project" value="TreeGrafter"/>
</dbReference>
<evidence type="ECO:0000313" key="6">
    <source>
        <dbReference type="EMBL" id="KAG5601337.1"/>
    </source>
</evidence>
<name>A0A9J5YLT1_SOLCO</name>
<dbReference type="Proteomes" id="UP000824120">
    <property type="component" value="Chromosome 6"/>
</dbReference>
<feature type="domain" description="Protein kinase" evidence="5">
    <location>
        <begin position="1"/>
        <end position="259"/>
    </location>
</feature>
<dbReference type="InterPro" id="IPR045274">
    <property type="entry name" value="WAK-like"/>
</dbReference>
<dbReference type="SMART" id="SM00220">
    <property type="entry name" value="S_TKc"/>
    <property type="match status" value="1"/>
</dbReference>
<dbReference type="InterPro" id="IPR011009">
    <property type="entry name" value="Kinase-like_dom_sf"/>
</dbReference>
<comment type="caution">
    <text evidence="6">The sequence shown here is derived from an EMBL/GenBank/DDBJ whole genome shotgun (WGS) entry which is preliminary data.</text>
</comment>
<protein>
    <recommendedName>
        <fullName evidence="5">Protein kinase domain-containing protein</fullName>
    </recommendedName>
</protein>
<proteinExistence type="predicted"/>
<keyword evidence="1" id="KW-0547">Nucleotide-binding</keyword>
<evidence type="ECO:0000259" key="5">
    <source>
        <dbReference type="PROSITE" id="PS50011"/>
    </source>
</evidence>
<evidence type="ECO:0000256" key="4">
    <source>
        <dbReference type="ARBA" id="ARBA00047951"/>
    </source>
</evidence>
<dbReference type="PROSITE" id="PS50011">
    <property type="entry name" value="PROTEIN_KINASE_DOM"/>
    <property type="match status" value="1"/>
</dbReference>
<comment type="catalytic activity">
    <reaction evidence="4">
        <text>L-threonyl-[protein] + ATP = O-phospho-L-threonyl-[protein] + ADP + H(+)</text>
        <dbReference type="Rhea" id="RHEA:46608"/>
        <dbReference type="Rhea" id="RHEA-COMP:11060"/>
        <dbReference type="Rhea" id="RHEA-COMP:11605"/>
        <dbReference type="ChEBI" id="CHEBI:15378"/>
        <dbReference type="ChEBI" id="CHEBI:30013"/>
        <dbReference type="ChEBI" id="CHEBI:30616"/>
        <dbReference type="ChEBI" id="CHEBI:61977"/>
        <dbReference type="ChEBI" id="CHEBI:456216"/>
    </reaction>
</comment>
<dbReference type="EMBL" id="JACXVP010000006">
    <property type="protein sequence ID" value="KAG5601337.1"/>
    <property type="molecule type" value="Genomic_DNA"/>
</dbReference>
<evidence type="ECO:0000256" key="3">
    <source>
        <dbReference type="ARBA" id="ARBA00047558"/>
    </source>
</evidence>
<dbReference type="InterPro" id="IPR000719">
    <property type="entry name" value="Prot_kinase_dom"/>
</dbReference>
<dbReference type="SUPFAM" id="SSF56112">
    <property type="entry name" value="Protein kinase-like (PK-like)"/>
    <property type="match status" value="1"/>
</dbReference>
<accession>A0A9J5YLT1</accession>
<sequence>MKLSNVYMVTGSLDNRLVLVRFNNCEFNNSHRDIAITAQMSHLKNMLRLVGCCLEFEEPVMVYEYVEGISLSDLLFKKGNINRKSSLSWGNRLRISNKVASAIVFLHTEFTKPIIHRDLKAQNVIIDKKSGVAKIVDFSLSISLPPGELEVQDRVCGTIWYIAPEHIHQGIITQKTDVYNFGILLFQLLTGKEVCGSVGSDDDVMDRADSKNSKETTDFEKDNSMHRMGSAIPEETIDFENLPPNLKCTADKGEDRPYMIHVARELCRIEKDYCIKEGNVMDIADPIFLKEDGIEIRQQLEDYLDLVKRCTSSKEEDIDYT</sequence>
<gene>
    <name evidence="6" type="ORF">H5410_032707</name>
</gene>
<evidence type="ECO:0000256" key="1">
    <source>
        <dbReference type="ARBA" id="ARBA00022741"/>
    </source>
</evidence>
<dbReference type="GO" id="GO:0005886">
    <property type="term" value="C:plasma membrane"/>
    <property type="evidence" value="ECO:0007669"/>
    <property type="project" value="TreeGrafter"/>
</dbReference>
<evidence type="ECO:0000256" key="2">
    <source>
        <dbReference type="ARBA" id="ARBA00022840"/>
    </source>
</evidence>
<dbReference type="PANTHER" id="PTHR27005">
    <property type="entry name" value="WALL-ASSOCIATED RECEPTOR KINASE-LIKE 21"/>
    <property type="match status" value="1"/>
</dbReference>
<dbReference type="PROSITE" id="PS00108">
    <property type="entry name" value="PROTEIN_KINASE_ST"/>
    <property type="match status" value="1"/>
</dbReference>
<organism evidence="6 7">
    <name type="scientific">Solanum commersonii</name>
    <name type="common">Commerson's wild potato</name>
    <name type="synonym">Commerson's nightshade</name>
    <dbReference type="NCBI Taxonomy" id="4109"/>
    <lineage>
        <taxon>Eukaryota</taxon>
        <taxon>Viridiplantae</taxon>
        <taxon>Streptophyta</taxon>
        <taxon>Embryophyta</taxon>
        <taxon>Tracheophyta</taxon>
        <taxon>Spermatophyta</taxon>
        <taxon>Magnoliopsida</taxon>
        <taxon>eudicotyledons</taxon>
        <taxon>Gunneridae</taxon>
        <taxon>Pentapetalae</taxon>
        <taxon>asterids</taxon>
        <taxon>lamiids</taxon>
        <taxon>Solanales</taxon>
        <taxon>Solanaceae</taxon>
        <taxon>Solanoideae</taxon>
        <taxon>Solaneae</taxon>
        <taxon>Solanum</taxon>
    </lineage>
</organism>
<dbReference type="OrthoDB" id="75710at2759"/>
<keyword evidence="7" id="KW-1185">Reference proteome</keyword>
<dbReference type="PANTHER" id="PTHR27005:SF311">
    <property type="entry name" value="NON-FUNCTIONAL PSEUDOKINASE ZED1-LIKE"/>
    <property type="match status" value="1"/>
</dbReference>
<evidence type="ECO:0000313" key="7">
    <source>
        <dbReference type="Proteomes" id="UP000824120"/>
    </source>
</evidence>
<comment type="catalytic activity">
    <reaction evidence="3">
        <text>L-seryl-[protein] + ATP = O-phospho-L-seryl-[protein] + ADP + H(+)</text>
        <dbReference type="Rhea" id="RHEA:17989"/>
        <dbReference type="Rhea" id="RHEA-COMP:9863"/>
        <dbReference type="Rhea" id="RHEA-COMP:11604"/>
        <dbReference type="ChEBI" id="CHEBI:15378"/>
        <dbReference type="ChEBI" id="CHEBI:29999"/>
        <dbReference type="ChEBI" id="CHEBI:30616"/>
        <dbReference type="ChEBI" id="CHEBI:83421"/>
        <dbReference type="ChEBI" id="CHEBI:456216"/>
    </reaction>
</comment>
<dbReference type="Gene3D" id="1.10.510.10">
    <property type="entry name" value="Transferase(Phosphotransferase) domain 1"/>
    <property type="match status" value="1"/>
</dbReference>
<dbReference type="InterPro" id="IPR008271">
    <property type="entry name" value="Ser/Thr_kinase_AS"/>
</dbReference>
<dbReference type="GO" id="GO:0007166">
    <property type="term" value="P:cell surface receptor signaling pathway"/>
    <property type="evidence" value="ECO:0007669"/>
    <property type="project" value="InterPro"/>
</dbReference>
<dbReference type="GO" id="GO:0005524">
    <property type="term" value="F:ATP binding"/>
    <property type="evidence" value="ECO:0007669"/>
    <property type="project" value="UniProtKB-KW"/>
</dbReference>
<dbReference type="Pfam" id="PF00069">
    <property type="entry name" value="Pkinase"/>
    <property type="match status" value="1"/>
</dbReference>
<keyword evidence="2" id="KW-0067">ATP-binding</keyword>